<protein>
    <submittedName>
        <fullName evidence="2">Transposase</fullName>
    </submittedName>
</protein>
<dbReference type="Gene3D" id="1.10.10.60">
    <property type="entry name" value="Homeodomain-like"/>
    <property type="match status" value="1"/>
</dbReference>
<gene>
    <name evidence="2" type="ORF">GCM10011506_01650</name>
</gene>
<dbReference type="PANTHER" id="PTHR33609">
    <property type="entry name" value="LOW CALCIUM RESPONSE LOCUS PROTEIN S"/>
    <property type="match status" value="1"/>
</dbReference>
<dbReference type="Proteomes" id="UP000636010">
    <property type="component" value="Unassembled WGS sequence"/>
</dbReference>
<accession>A0ABQ1L9F2</accession>
<keyword evidence="3" id="KW-1185">Reference proteome</keyword>
<name>A0ABQ1L9F2_9BACT</name>
<proteinExistence type="predicted"/>
<evidence type="ECO:0000313" key="2">
    <source>
        <dbReference type="EMBL" id="GGC20185.1"/>
    </source>
</evidence>
<sequence length="88" mass="10503">MKKTKFTESQIIKALKSHEAGRDVNDLCRELGVHRSTFYNWKKQYGGMEVKELKRLKELEEENRKLKQMYADLALDNKILKDVIEKKF</sequence>
<evidence type="ECO:0000256" key="1">
    <source>
        <dbReference type="SAM" id="Coils"/>
    </source>
</evidence>
<feature type="coiled-coil region" evidence="1">
    <location>
        <begin position="49"/>
        <end position="76"/>
    </location>
</feature>
<dbReference type="PANTHER" id="PTHR33609:SF5">
    <property type="entry name" value="LOW CALCIUM RESPONSE LOCUS PROTEIN S"/>
    <property type="match status" value="1"/>
</dbReference>
<dbReference type="InterPro" id="IPR002514">
    <property type="entry name" value="Transposase_8"/>
</dbReference>
<reference evidence="3" key="1">
    <citation type="journal article" date="2019" name="Int. J. Syst. Evol. Microbiol.">
        <title>The Global Catalogue of Microorganisms (GCM) 10K type strain sequencing project: providing services to taxonomists for standard genome sequencing and annotation.</title>
        <authorList>
            <consortium name="The Broad Institute Genomics Platform"/>
            <consortium name="The Broad Institute Genome Sequencing Center for Infectious Disease"/>
            <person name="Wu L."/>
            <person name="Ma J."/>
        </authorList>
    </citation>
    <scope>NUCLEOTIDE SEQUENCE [LARGE SCALE GENOMIC DNA]</scope>
    <source>
        <strain evidence="3">CGMCC 1.10832</strain>
    </source>
</reference>
<dbReference type="Pfam" id="PF01527">
    <property type="entry name" value="HTH_Tnp_1"/>
    <property type="match status" value="1"/>
</dbReference>
<evidence type="ECO:0000313" key="3">
    <source>
        <dbReference type="Proteomes" id="UP000636010"/>
    </source>
</evidence>
<dbReference type="InterPro" id="IPR052546">
    <property type="entry name" value="Transposase_8_domain"/>
</dbReference>
<dbReference type="InterPro" id="IPR009057">
    <property type="entry name" value="Homeodomain-like_sf"/>
</dbReference>
<organism evidence="2 3">
    <name type="scientific">Marivirga lumbricoides</name>
    <dbReference type="NCBI Taxonomy" id="1046115"/>
    <lineage>
        <taxon>Bacteria</taxon>
        <taxon>Pseudomonadati</taxon>
        <taxon>Bacteroidota</taxon>
        <taxon>Cytophagia</taxon>
        <taxon>Cytophagales</taxon>
        <taxon>Marivirgaceae</taxon>
        <taxon>Marivirga</taxon>
    </lineage>
</organism>
<dbReference type="SUPFAM" id="SSF46689">
    <property type="entry name" value="Homeodomain-like"/>
    <property type="match status" value="1"/>
</dbReference>
<comment type="caution">
    <text evidence="2">The sequence shown here is derived from an EMBL/GenBank/DDBJ whole genome shotgun (WGS) entry which is preliminary data.</text>
</comment>
<dbReference type="EMBL" id="BMEC01000001">
    <property type="protein sequence ID" value="GGC20185.1"/>
    <property type="molecule type" value="Genomic_DNA"/>
</dbReference>
<keyword evidence="1" id="KW-0175">Coiled coil</keyword>